<keyword evidence="2" id="KW-1185">Reference proteome</keyword>
<organism evidence="1 2">
    <name type="scientific">Candidatus Thiodiazotropha endolucinida</name>
    <dbReference type="NCBI Taxonomy" id="1655433"/>
    <lineage>
        <taxon>Bacteria</taxon>
        <taxon>Pseudomonadati</taxon>
        <taxon>Pseudomonadota</taxon>
        <taxon>Gammaproteobacteria</taxon>
        <taxon>Chromatiales</taxon>
        <taxon>Sedimenticolaceae</taxon>
        <taxon>Candidatus Thiodiazotropha</taxon>
    </lineage>
</organism>
<dbReference type="EMBL" id="MARB01000050">
    <property type="protein sequence ID" value="ODJ85593.1"/>
    <property type="molecule type" value="Genomic_DNA"/>
</dbReference>
<evidence type="ECO:0000313" key="1">
    <source>
        <dbReference type="EMBL" id="ODJ85593.1"/>
    </source>
</evidence>
<dbReference type="AlphaFoldDB" id="A0A7Z0VHB0"/>
<sequence>MLIQLREDIKKLQAPDRQREKTIQRQLSLTKEQVDAWYELIEQGKLELHQTLKDRLAASQRRIDAMARELADIGRRRQIPLKKFGAQQIQDFAAAMRDEILIPGSKYAKNYLHTIVSA</sequence>
<evidence type="ECO:0000313" key="2">
    <source>
        <dbReference type="Proteomes" id="UP000094769"/>
    </source>
</evidence>
<gene>
    <name evidence="1" type="ORF">CODIS_41890</name>
</gene>
<name>A0A7Z0VHB0_9GAMM</name>
<comment type="caution">
    <text evidence="1">The sequence shown here is derived from an EMBL/GenBank/DDBJ whole genome shotgun (WGS) entry which is preliminary data.</text>
</comment>
<reference evidence="1 2" key="1">
    <citation type="submission" date="2016-06" db="EMBL/GenBank/DDBJ databases">
        <title>Genome sequence of endosymbiont of Candidatus Endolucinida thiodiazotropha.</title>
        <authorList>
            <person name="Poehlein A."/>
            <person name="Koenig S."/>
            <person name="Heiden S.E."/>
            <person name="Thuermer A."/>
            <person name="Voget S."/>
            <person name="Daniel R."/>
            <person name="Markert S."/>
            <person name="Gros O."/>
            <person name="Schweder T."/>
        </authorList>
    </citation>
    <scope>NUCLEOTIDE SEQUENCE [LARGE SCALE GENOMIC DNA]</scope>
    <source>
        <strain evidence="1 2">COS</strain>
    </source>
</reference>
<proteinExistence type="predicted"/>
<protein>
    <submittedName>
        <fullName evidence="1">Uncharacterized protein</fullName>
    </submittedName>
</protein>
<accession>A0A7Z0VHB0</accession>
<dbReference type="Proteomes" id="UP000094769">
    <property type="component" value="Unassembled WGS sequence"/>
</dbReference>